<feature type="compositionally biased region" description="Pro residues" evidence="1">
    <location>
        <begin position="76"/>
        <end position="88"/>
    </location>
</feature>
<sequence length="126" mass="13572">MFKYSVRLASLPPTPGRPTNPPPPRQYPDLQTCHVPPGGRKGGRCSQHDPLPQLTTRPPPTTAHNTTPSHSSQHDPLPPQLTTRPPPTTAHNTTPTHDPPPPPLSPTPTPFLPPRVKAIISSIDKG</sequence>
<dbReference type="AlphaFoldDB" id="A0AAE1TYM4"/>
<dbReference type="Proteomes" id="UP001292094">
    <property type="component" value="Unassembled WGS sequence"/>
</dbReference>
<keyword evidence="3" id="KW-1185">Reference proteome</keyword>
<dbReference type="EMBL" id="JAWZYT010002574">
    <property type="protein sequence ID" value="KAK4303513.1"/>
    <property type="molecule type" value="Genomic_DNA"/>
</dbReference>
<reference evidence="2" key="1">
    <citation type="submission" date="2023-11" db="EMBL/GenBank/DDBJ databases">
        <title>Genome assemblies of two species of porcelain crab, Petrolisthes cinctipes and Petrolisthes manimaculis (Anomura: Porcellanidae).</title>
        <authorList>
            <person name="Angst P."/>
        </authorList>
    </citation>
    <scope>NUCLEOTIDE SEQUENCE</scope>
    <source>
        <strain evidence="2">PB745_02</strain>
        <tissue evidence="2">Gill</tissue>
    </source>
</reference>
<feature type="region of interest" description="Disordered" evidence="1">
    <location>
        <begin position="1"/>
        <end position="115"/>
    </location>
</feature>
<protein>
    <submittedName>
        <fullName evidence="2">Uncharacterized protein</fullName>
    </submittedName>
</protein>
<name>A0AAE1TYM4_9EUCA</name>
<feature type="compositionally biased region" description="Pro residues" evidence="1">
    <location>
        <begin position="12"/>
        <end position="26"/>
    </location>
</feature>
<accession>A0AAE1TYM4</accession>
<feature type="compositionally biased region" description="Pro residues" evidence="1">
    <location>
        <begin position="97"/>
        <end position="113"/>
    </location>
</feature>
<organism evidence="2 3">
    <name type="scientific">Petrolisthes manimaculis</name>
    <dbReference type="NCBI Taxonomy" id="1843537"/>
    <lineage>
        <taxon>Eukaryota</taxon>
        <taxon>Metazoa</taxon>
        <taxon>Ecdysozoa</taxon>
        <taxon>Arthropoda</taxon>
        <taxon>Crustacea</taxon>
        <taxon>Multicrustacea</taxon>
        <taxon>Malacostraca</taxon>
        <taxon>Eumalacostraca</taxon>
        <taxon>Eucarida</taxon>
        <taxon>Decapoda</taxon>
        <taxon>Pleocyemata</taxon>
        <taxon>Anomura</taxon>
        <taxon>Galatheoidea</taxon>
        <taxon>Porcellanidae</taxon>
        <taxon>Petrolisthes</taxon>
    </lineage>
</organism>
<comment type="caution">
    <text evidence="2">The sequence shown here is derived from an EMBL/GenBank/DDBJ whole genome shotgun (WGS) entry which is preliminary data.</text>
</comment>
<evidence type="ECO:0000313" key="2">
    <source>
        <dbReference type="EMBL" id="KAK4303513.1"/>
    </source>
</evidence>
<evidence type="ECO:0000313" key="3">
    <source>
        <dbReference type="Proteomes" id="UP001292094"/>
    </source>
</evidence>
<gene>
    <name evidence="2" type="ORF">Pmani_024482</name>
</gene>
<proteinExistence type="predicted"/>
<evidence type="ECO:0000256" key="1">
    <source>
        <dbReference type="SAM" id="MobiDB-lite"/>
    </source>
</evidence>